<name>A0A843W7R7_COLES</name>
<evidence type="ECO:0000313" key="1">
    <source>
        <dbReference type="EMBL" id="MQM05459.1"/>
    </source>
</evidence>
<evidence type="ECO:0000313" key="2">
    <source>
        <dbReference type="Proteomes" id="UP000652761"/>
    </source>
</evidence>
<sequence length="115" mass="12687">MLTRAQLLQQGRAAVAAVCDRRQQLATDETNSGRRHRLSIFAGHWQLSLWSPSIALPTVAAAIGCHCCRQSLHRRSLSNCYGGAPDHSNGAFMSGRLNIKYFSSIIVSHIYFSLT</sequence>
<protein>
    <submittedName>
        <fullName evidence="1">Uncharacterized protein</fullName>
    </submittedName>
</protein>
<organism evidence="1 2">
    <name type="scientific">Colocasia esculenta</name>
    <name type="common">Wild taro</name>
    <name type="synonym">Arum esculentum</name>
    <dbReference type="NCBI Taxonomy" id="4460"/>
    <lineage>
        <taxon>Eukaryota</taxon>
        <taxon>Viridiplantae</taxon>
        <taxon>Streptophyta</taxon>
        <taxon>Embryophyta</taxon>
        <taxon>Tracheophyta</taxon>
        <taxon>Spermatophyta</taxon>
        <taxon>Magnoliopsida</taxon>
        <taxon>Liliopsida</taxon>
        <taxon>Araceae</taxon>
        <taxon>Aroideae</taxon>
        <taxon>Colocasieae</taxon>
        <taxon>Colocasia</taxon>
    </lineage>
</organism>
<reference evidence="1" key="1">
    <citation type="submission" date="2017-07" db="EMBL/GenBank/DDBJ databases">
        <title>Taro Niue Genome Assembly and Annotation.</title>
        <authorList>
            <person name="Atibalentja N."/>
            <person name="Keating K."/>
            <person name="Fields C.J."/>
        </authorList>
    </citation>
    <scope>NUCLEOTIDE SEQUENCE</scope>
    <source>
        <strain evidence="1">Niue_2</strain>
        <tissue evidence="1">Leaf</tissue>
    </source>
</reference>
<dbReference type="AlphaFoldDB" id="A0A843W7R7"/>
<dbReference type="Proteomes" id="UP000652761">
    <property type="component" value="Unassembled WGS sequence"/>
</dbReference>
<comment type="caution">
    <text evidence="1">The sequence shown here is derived from an EMBL/GenBank/DDBJ whole genome shotgun (WGS) entry which is preliminary data.</text>
</comment>
<gene>
    <name evidence="1" type="ORF">Taro_038268</name>
</gene>
<dbReference type="EMBL" id="NMUH01003416">
    <property type="protein sequence ID" value="MQM05459.1"/>
    <property type="molecule type" value="Genomic_DNA"/>
</dbReference>
<accession>A0A843W7R7</accession>
<proteinExistence type="predicted"/>
<keyword evidence="2" id="KW-1185">Reference proteome</keyword>